<evidence type="ECO:0000313" key="3">
    <source>
        <dbReference type="Proteomes" id="UP000664882"/>
    </source>
</evidence>
<dbReference type="RefSeq" id="WP_208005316.1">
    <property type="nucleotide sequence ID" value="NZ_JAGDFX010000007.1"/>
</dbReference>
<accession>A0ABS3NFT0</accession>
<sequence length="151" mass="17086">MLEQLKQWFAMDDSAADTHNAANKDMAITALLSQVMLADGEISPLEQQQLERLVTKLTQQTPDVIQQLLAQSRAQRDNVVSLYEFTSQLKSLPIAEREDILYSLWALAFSDGTLDPEEEGVIRQVAELLYVPHSRFIWLKQQAQDKAGISK</sequence>
<comment type="caution">
    <text evidence="2">The sequence shown here is derived from an EMBL/GenBank/DDBJ whole genome shotgun (WGS) entry which is preliminary data.</text>
</comment>
<dbReference type="Gene3D" id="1.10.3680.10">
    <property type="entry name" value="TerB-like"/>
    <property type="match status" value="1"/>
</dbReference>
<gene>
    <name evidence="2" type="ORF">J3U76_07335</name>
</gene>
<protein>
    <submittedName>
        <fullName evidence="2">TerB family tellurite resistance protein</fullName>
    </submittedName>
</protein>
<evidence type="ECO:0000313" key="2">
    <source>
        <dbReference type="EMBL" id="MBO1519439.1"/>
    </source>
</evidence>
<dbReference type="InterPro" id="IPR007791">
    <property type="entry name" value="DjlA_N"/>
</dbReference>
<organism evidence="2 3">
    <name type="scientific">Oceanisphaera pacifica</name>
    <dbReference type="NCBI Taxonomy" id="2818389"/>
    <lineage>
        <taxon>Bacteria</taxon>
        <taxon>Pseudomonadati</taxon>
        <taxon>Pseudomonadota</taxon>
        <taxon>Gammaproteobacteria</taxon>
        <taxon>Aeromonadales</taxon>
        <taxon>Aeromonadaceae</taxon>
        <taxon>Oceanisphaera</taxon>
    </lineage>
</organism>
<name>A0ABS3NFT0_9GAMM</name>
<reference evidence="2 3" key="1">
    <citation type="submission" date="2021-03" db="EMBL/GenBank/DDBJ databases">
        <title>Oceanisphaera sp. nov., isolated from the intestine.</title>
        <authorList>
            <person name="Zhao L.-H."/>
            <person name="Shi L.-F."/>
        </authorList>
    </citation>
    <scope>NUCLEOTIDE SEQUENCE [LARGE SCALE GENOMIC DNA]</scope>
    <source>
        <strain evidence="2 3">DM8</strain>
    </source>
</reference>
<proteinExistence type="predicted"/>
<dbReference type="CDD" id="cd07313">
    <property type="entry name" value="terB_like_2"/>
    <property type="match status" value="1"/>
</dbReference>
<keyword evidence="3" id="KW-1185">Reference proteome</keyword>
<feature type="domain" description="Co-chaperone DjlA N-terminal" evidence="1">
    <location>
        <begin position="26"/>
        <end position="140"/>
    </location>
</feature>
<dbReference type="EMBL" id="JAGDFX010000007">
    <property type="protein sequence ID" value="MBO1519439.1"/>
    <property type="molecule type" value="Genomic_DNA"/>
</dbReference>
<evidence type="ECO:0000259" key="1">
    <source>
        <dbReference type="Pfam" id="PF05099"/>
    </source>
</evidence>
<dbReference type="SUPFAM" id="SSF158682">
    <property type="entry name" value="TerB-like"/>
    <property type="match status" value="1"/>
</dbReference>
<dbReference type="Pfam" id="PF05099">
    <property type="entry name" value="TerB"/>
    <property type="match status" value="1"/>
</dbReference>
<dbReference type="InterPro" id="IPR029024">
    <property type="entry name" value="TerB-like"/>
</dbReference>
<dbReference type="Proteomes" id="UP000664882">
    <property type="component" value="Unassembled WGS sequence"/>
</dbReference>